<keyword evidence="9" id="KW-0762">Sugar transport</keyword>
<dbReference type="OrthoDB" id="9788108at2"/>
<dbReference type="InterPro" id="IPR000515">
    <property type="entry name" value="MetI-like"/>
</dbReference>
<dbReference type="Gene3D" id="1.10.3720.10">
    <property type="entry name" value="MetI-like"/>
    <property type="match status" value="1"/>
</dbReference>
<dbReference type="InterPro" id="IPR051393">
    <property type="entry name" value="ABC_transporter_permease"/>
</dbReference>
<evidence type="ECO:0000256" key="7">
    <source>
        <dbReference type="RuleBase" id="RU363032"/>
    </source>
</evidence>
<dbReference type="Proteomes" id="UP000190285">
    <property type="component" value="Unassembled WGS sequence"/>
</dbReference>
<dbReference type="EMBL" id="FUZT01000013">
    <property type="protein sequence ID" value="SKC85206.1"/>
    <property type="molecule type" value="Genomic_DNA"/>
</dbReference>
<feature type="transmembrane region" description="Helical" evidence="7">
    <location>
        <begin position="95"/>
        <end position="115"/>
    </location>
</feature>
<feature type="domain" description="ABC transmembrane type-1" evidence="8">
    <location>
        <begin position="61"/>
        <end position="270"/>
    </location>
</feature>
<feature type="transmembrane region" description="Helical" evidence="7">
    <location>
        <begin position="252"/>
        <end position="273"/>
    </location>
</feature>
<evidence type="ECO:0000256" key="3">
    <source>
        <dbReference type="ARBA" id="ARBA00022475"/>
    </source>
</evidence>
<evidence type="ECO:0000313" key="10">
    <source>
        <dbReference type="Proteomes" id="UP000190285"/>
    </source>
</evidence>
<dbReference type="PROSITE" id="PS50928">
    <property type="entry name" value="ABC_TM1"/>
    <property type="match status" value="1"/>
</dbReference>
<protein>
    <submittedName>
        <fullName evidence="9">Multiple sugar transport system permease protein</fullName>
    </submittedName>
</protein>
<accession>A0A1T5MAC9</accession>
<keyword evidence="6 7" id="KW-0472">Membrane</keyword>
<dbReference type="GO" id="GO:0005886">
    <property type="term" value="C:plasma membrane"/>
    <property type="evidence" value="ECO:0007669"/>
    <property type="project" value="UniProtKB-SubCell"/>
</dbReference>
<feature type="transmembrane region" description="Helical" evidence="7">
    <location>
        <begin position="7"/>
        <end position="33"/>
    </location>
</feature>
<comment type="subcellular location">
    <subcellularLocation>
        <location evidence="1 7">Cell membrane</location>
        <topology evidence="1 7">Multi-pass membrane protein</topology>
    </subcellularLocation>
</comment>
<evidence type="ECO:0000256" key="5">
    <source>
        <dbReference type="ARBA" id="ARBA00022989"/>
    </source>
</evidence>
<sequence>MKTKSSITILILFVSGFALFYIIPFLGSIYYALIDNTVNRQFVGIDNFTMLLSNPVFLRALKNTITFIILIVPLNMILSLLLAMAVNKTSSYKELITILFLLPLVIPSATTAFFWQKLFDLYGPVNKVLSSLGIENIDWFESQYAVMVIALIFLWKNIGYNMILFISGLNNISKEYYEYASIEGAGKWKEFTNITMPCLMPTSLLILILTLVNSFKVFKEIYLITGNYPHESIYMLQHYMNNQFHSLNYQKLTSASLTLTILIVLFVLLFFAIEKKVSKDLS</sequence>
<evidence type="ECO:0000256" key="1">
    <source>
        <dbReference type="ARBA" id="ARBA00004651"/>
    </source>
</evidence>
<proteinExistence type="inferred from homology"/>
<dbReference type="PANTHER" id="PTHR30193">
    <property type="entry name" value="ABC TRANSPORTER PERMEASE PROTEIN"/>
    <property type="match status" value="1"/>
</dbReference>
<dbReference type="STRING" id="36842.SAMN02194393_04336"/>
<evidence type="ECO:0000313" key="9">
    <source>
        <dbReference type="EMBL" id="SKC85206.1"/>
    </source>
</evidence>
<evidence type="ECO:0000256" key="2">
    <source>
        <dbReference type="ARBA" id="ARBA00022448"/>
    </source>
</evidence>
<organism evidence="9 10">
    <name type="scientific">Maledivibacter halophilus</name>
    <dbReference type="NCBI Taxonomy" id="36842"/>
    <lineage>
        <taxon>Bacteria</taxon>
        <taxon>Bacillati</taxon>
        <taxon>Bacillota</taxon>
        <taxon>Clostridia</taxon>
        <taxon>Peptostreptococcales</taxon>
        <taxon>Caminicellaceae</taxon>
        <taxon>Maledivibacter</taxon>
    </lineage>
</organism>
<keyword evidence="4 7" id="KW-0812">Transmembrane</keyword>
<name>A0A1T5MAC9_9FIRM</name>
<dbReference type="GO" id="GO:0055085">
    <property type="term" value="P:transmembrane transport"/>
    <property type="evidence" value="ECO:0007669"/>
    <property type="project" value="InterPro"/>
</dbReference>
<keyword evidence="2 7" id="KW-0813">Transport</keyword>
<evidence type="ECO:0000259" key="8">
    <source>
        <dbReference type="PROSITE" id="PS50928"/>
    </source>
</evidence>
<evidence type="ECO:0000256" key="4">
    <source>
        <dbReference type="ARBA" id="ARBA00022692"/>
    </source>
</evidence>
<evidence type="ECO:0000256" key="6">
    <source>
        <dbReference type="ARBA" id="ARBA00023136"/>
    </source>
</evidence>
<feature type="transmembrane region" description="Helical" evidence="7">
    <location>
        <begin position="144"/>
        <end position="170"/>
    </location>
</feature>
<gene>
    <name evidence="9" type="ORF">SAMN02194393_04336</name>
</gene>
<feature type="transmembrane region" description="Helical" evidence="7">
    <location>
        <begin position="64"/>
        <end position="83"/>
    </location>
</feature>
<dbReference type="SUPFAM" id="SSF161098">
    <property type="entry name" value="MetI-like"/>
    <property type="match status" value="1"/>
</dbReference>
<dbReference type="CDD" id="cd06261">
    <property type="entry name" value="TM_PBP2"/>
    <property type="match status" value="1"/>
</dbReference>
<feature type="transmembrane region" description="Helical" evidence="7">
    <location>
        <begin position="191"/>
        <end position="212"/>
    </location>
</feature>
<keyword evidence="10" id="KW-1185">Reference proteome</keyword>
<comment type="similarity">
    <text evidence="7">Belongs to the binding-protein-dependent transport system permease family.</text>
</comment>
<dbReference type="Pfam" id="PF00528">
    <property type="entry name" value="BPD_transp_1"/>
    <property type="match status" value="1"/>
</dbReference>
<dbReference type="PANTHER" id="PTHR30193:SF37">
    <property type="entry name" value="INNER MEMBRANE ABC TRANSPORTER PERMEASE PROTEIN YCJO"/>
    <property type="match status" value="1"/>
</dbReference>
<dbReference type="RefSeq" id="WP_139380423.1">
    <property type="nucleotide sequence ID" value="NZ_FUZT01000013.1"/>
</dbReference>
<keyword evidence="5 7" id="KW-1133">Transmembrane helix</keyword>
<dbReference type="AlphaFoldDB" id="A0A1T5MAC9"/>
<reference evidence="9 10" key="1">
    <citation type="submission" date="2017-02" db="EMBL/GenBank/DDBJ databases">
        <authorList>
            <person name="Peterson S.W."/>
        </authorList>
    </citation>
    <scope>NUCLEOTIDE SEQUENCE [LARGE SCALE GENOMIC DNA]</scope>
    <source>
        <strain evidence="9 10">M1</strain>
    </source>
</reference>
<dbReference type="InterPro" id="IPR035906">
    <property type="entry name" value="MetI-like_sf"/>
</dbReference>
<keyword evidence="3" id="KW-1003">Cell membrane</keyword>